<reference evidence="9 11" key="2">
    <citation type="journal article" date="2018" name="Plant J.">
        <title>The Physcomitrella patens chromosome-scale assembly reveals moss genome structure and evolution.</title>
        <authorList>
            <person name="Lang D."/>
            <person name="Ullrich K.K."/>
            <person name="Murat F."/>
            <person name="Fuchs J."/>
            <person name="Jenkins J."/>
            <person name="Haas F.B."/>
            <person name="Piednoel M."/>
            <person name="Gundlach H."/>
            <person name="Van Bel M."/>
            <person name="Meyberg R."/>
            <person name="Vives C."/>
            <person name="Morata J."/>
            <person name="Symeonidi A."/>
            <person name="Hiss M."/>
            <person name="Muchero W."/>
            <person name="Kamisugi Y."/>
            <person name="Saleh O."/>
            <person name="Blanc G."/>
            <person name="Decker E.L."/>
            <person name="van Gessel N."/>
            <person name="Grimwood J."/>
            <person name="Hayes R.D."/>
            <person name="Graham S.W."/>
            <person name="Gunter L.E."/>
            <person name="McDaniel S.F."/>
            <person name="Hoernstein S.N.W."/>
            <person name="Larsson A."/>
            <person name="Li F.W."/>
            <person name="Perroud P.F."/>
            <person name="Phillips J."/>
            <person name="Ranjan P."/>
            <person name="Rokshar D.S."/>
            <person name="Rothfels C.J."/>
            <person name="Schneider L."/>
            <person name="Shu S."/>
            <person name="Stevenson D.W."/>
            <person name="Thummler F."/>
            <person name="Tillich M."/>
            <person name="Villarreal Aguilar J.C."/>
            <person name="Widiez T."/>
            <person name="Wong G.K."/>
            <person name="Wymore A."/>
            <person name="Zhang Y."/>
            <person name="Zimmer A.D."/>
            <person name="Quatrano R.S."/>
            <person name="Mayer K.F.X."/>
            <person name="Goodstein D."/>
            <person name="Casacuberta J.M."/>
            <person name="Vandepoele K."/>
            <person name="Reski R."/>
            <person name="Cuming A.C."/>
            <person name="Tuskan G.A."/>
            <person name="Maumus F."/>
            <person name="Salse J."/>
            <person name="Schmutz J."/>
            <person name="Rensing S.A."/>
        </authorList>
    </citation>
    <scope>NUCLEOTIDE SEQUENCE [LARGE SCALE GENOMIC DNA]</scope>
    <source>
        <strain evidence="10 11">cv. Gransden 2004</strain>
    </source>
</reference>
<dbReference type="OMA" id="DGTCKGM"/>
<dbReference type="InterPro" id="IPR008922">
    <property type="entry name" value="Di-copper_centre_dom_sf"/>
</dbReference>
<evidence type="ECO:0000256" key="2">
    <source>
        <dbReference type="ARBA" id="ARBA00009928"/>
    </source>
</evidence>
<dbReference type="EnsemblPlants" id="Pp3c23_21230V3.2">
    <property type="protein sequence ID" value="PAC:32949224.CDS.1"/>
    <property type="gene ID" value="Pp3c23_21230"/>
</dbReference>
<evidence type="ECO:0000259" key="7">
    <source>
        <dbReference type="PROSITE" id="PS00497"/>
    </source>
</evidence>
<evidence type="ECO:0000313" key="11">
    <source>
        <dbReference type="Proteomes" id="UP000006727"/>
    </source>
</evidence>
<dbReference type="Pfam" id="PF12142">
    <property type="entry name" value="PPO1_DWL"/>
    <property type="match status" value="1"/>
</dbReference>
<dbReference type="EnsemblPlants" id="Pp3c23_21230V3.1">
    <property type="protein sequence ID" value="PAC:32949223.CDS.1"/>
    <property type="gene ID" value="Pp3c23_21230"/>
</dbReference>
<dbReference type="Gramene" id="Pp3c23_21230V3.4">
    <property type="protein sequence ID" value="PAC:32949226.CDS.1"/>
    <property type="gene ID" value="Pp3c23_21230"/>
</dbReference>
<accession>A0A2K1IK82</accession>
<dbReference type="RefSeq" id="XP_024361667.1">
    <property type="nucleotide sequence ID" value="XM_024505899.2"/>
</dbReference>
<dbReference type="EnsemblPlants" id="Pp3c23_21230V3.5">
    <property type="protein sequence ID" value="PAC:32949227.CDS.1"/>
    <property type="gene ID" value="Pp3c23_21230"/>
</dbReference>
<dbReference type="Gramene" id="Pp3c23_21230V3.1">
    <property type="protein sequence ID" value="PAC:32949223.CDS.1"/>
    <property type="gene ID" value="Pp3c23_21230"/>
</dbReference>
<dbReference type="PANTHER" id="PTHR11474:SF76">
    <property type="entry name" value="SHKT DOMAIN-CONTAINING PROTEIN"/>
    <property type="match status" value="1"/>
</dbReference>
<dbReference type="PROSITE" id="PS00497">
    <property type="entry name" value="TYROSINASE_1"/>
    <property type="match status" value="1"/>
</dbReference>
<feature type="domain" description="Tyrosinase copper-binding" evidence="7">
    <location>
        <begin position="130"/>
        <end position="147"/>
    </location>
</feature>
<dbReference type="Gramene" id="Pp3c23_21230V3.3">
    <property type="protein sequence ID" value="PAC:32949225.CDS.1"/>
    <property type="gene ID" value="Pp3c23_21230"/>
</dbReference>
<dbReference type="EnsemblPlants" id="Pp3c23_21230V3.3">
    <property type="protein sequence ID" value="PAC:32949225.CDS.1"/>
    <property type="gene ID" value="Pp3c23_21230"/>
</dbReference>
<keyword evidence="3" id="KW-0479">Metal-binding</keyword>
<dbReference type="Proteomes" id="UP000006727">
    <property type="component" value="Chromosome 23"/>
</dbReference>
<evidence type="ECO:0000256" key="3">
    <source>
        <dbReference type="ARBA" id="ARBA00022723"/>
    </source>
</evidence>
<evidence type="ECO:0000313" key="10">
    <source>
        <dbReference type="EnsemblPlants" id="PAC:32949223.CDS.1"/>
    </source>
</evidence>
<dbReference type="Gramene" id="Pp3c23_21230V3.5">
    <property type="protein sequence ID" value="PAC:32949227.CDS.1"/>
    <property type="gene ID" value="Pp3c23_21230"/>
</dbReference>
<evidence type="ECO:0000256" key="4">
    <source>
        <dbReference type="ARBA" id="ARBA00023002"/>
    </source>
</evidence>
<feature type="chain" id="PRO_5043157947" description="Tyrosinase copper-binding domain-containing protein" evidence="6">
    <location>
        <begin position="27"/>
        <end position="549"/>
    </location>
</feature>
<keyword evidence="6" id="KW-0732">Signal</keyword>
<dbReference type="GO" id="GO:0004097">
    <property type="term" value="F:catechol oxidase activity"/>
    <property type="evidence" value="ECO:0007669"/>
    <property type="project" value="InterPro"/>
</dbReference>
<feature type="signal peptide" evidence="6">
    <location>
        <begin position="1"/>
        <end position="26"/>
    </location>
</feature>
<gene>
    <name evidence="10" type="primary">LOC112275501</name>
    <name evidence="9" type="ORF">PHYPA_028376</name>
</gene>
<evidence type="ECO:0000256" key="1">
    <source>
        <dbReference type="ARBA" id="ARBA00001973"/>
    </source>
</evidence>
<dbReference type="InterPro" id="IPR050316">
    <property type="entry name" value="Tyrosinase/Hemocyanin"/>
</dbReference>
<feature type="domain" description="Tyrosinase copper-binding" evidence="8">
    <location>
        <begin position="303"/>
        <end position="314"/>
    </location>
</feature>
<dbReference type="Gramene" id="Pp3c23_21230V3.2">
    <property type="protein sequence ID" value="PAC:32949224.CDS.1"/>
    <property type="gene ID" value="Pp3c23_21230"/>
</dbReference>
<dbReference type="InterPro" id="IPR002227">
    <property type="entry name" value="Tyrosinase_Cu-bd"/>
</dbReference>
<comment type="similarity">
    <text evidence="2">Belongs to the tyrosinase family.</text>
</comment>
<dbReference type="EMBL" id="ABEU02000023">
    <property type="protein sequence ID" value="PNR29682.1"/>
    <property type="molecule type" value="Genomic_DNA"/>
</dbReference>
<dbReference type="PaxDb" id="3218-PP1S455_4V6.2"/>
<dbReference type="SUPFAM" id="SSF48056">
    <property type="entry name" value="Di-copper centre-containing domain"/>
    <property type="match status" value="1"/>
</dbReference>
<dbReference type="GO" id="GO:0046872">
    <property type="term" value="F:metal ion binding"/>
    <property type="evidence" value="ECO:0007669"/>
    <property type="project" value="UniProtKB-KW"/>
</dbReference>
<dbReference type="STRING" id="3218.A0A2K1IK82"/>
<dbReference type="Gramene" id="Pp3c23_21230V3.6">
    <property type="protein sequence ID" value="PAC:32949228.CDS.1"/>
    <property type="gene ID" value="Pp3c23_21230"/>
</dbReference>
<dbReference type="PRINTS" id="PR00092">
    <property type="entry name" value="TYROSINASE"/>
</dbReference>
<dbReference type="InterPro" id="IPR022739">
    <property type="entry name" value="Polyphenol_oxidase_cen"/>
</dbReference>
<name>A0A2K1IK82_PHYPA</name>
<dbReference type="EnsemblPlants" id="Pp3c23_21230V3.4">
    <property type="protein sequence ID" value="PAC:32949226.CDS.1"/>
    <property type="gene ID" value="Pp3c23_21230"/>
</dbReference>
<keyword evidence="5" id="KW-0186">Copper</keyword>
<proteinExistence type="inferred from homology"/>
<sequence length="549" mass="62106">MASRIASLCGVLATVFVIYLIAPTEGKPFPAPDLKLCSYAFNSTEGCCTLPAPPGPVKKFDFKPRLPMRVRQAAHLVDDAYIAKYQKAVELMRALPETDGRSFTAQYRLHCAYCNNHLHFPENEYPLEIHQTWLFLPWHRLYLYFHERILAKLIGDDTFALPYWNWDNQDSTQNPLPNIFPKVYQDNNTYFANPINKTSPLFDPLRNACATQSVPPRLVEFQDVVGIPCIPKNPEAVRLENAHLLWTQFLSGGPTPLTFHGAPYRFGDYGGVGMGTLEARPHGPVHIWTNVIKMSTNKDSASDPIFFSHHANVDRLWEMWKTLPGKYRKDISDPDYLNTEFTFYDEDGEQVSVCVKQALDLDLLRYKYTNSSADWVENGAVSKAAGPQWKHCNPNATAADDDALIAATPAFNGFLFVKSAPTTFKLKREPYRSELHGEELLELKGKLDWHQRHLQNIFVFLPNSTYETTSIGCLEFIGNMFSFPHPGMSPDLQPELTFRFGIRRKLEVMGRANLTEIVITMVGENAAPPFIAGEAGFNLTSAKIVYSKN</sequence>
<evidence type="ECO:0000256" key="5">
    <source>
        <dbReference type="ARBA" id="ARBA00023008"/>
    </source>
</evidence>
<keyword evidence="11" id="KW-1185">Reference proteome</keyword>
<evidence type="ECO:0000259" key="8">
    <source>
        <dbReference type="PROSITE" id="PS00498"/>
    </source>
</evidence>
<dbReference type="GeneID" id="112275501"/>
<dbReference type="PROSITE" id="PS00498">
    <property type="entry name" value="TYROSINASE_2"/>
    <property type="match status" value="1"/>
</dbReference>
<reference evidence="10" key="3">
    <citation type="submission" date="2020-12" db="UniProtKB">
        <authorList>
            <consortium name="EnsemblPlants"/>
        </authorList>
    </citation>
    <scope>IDENTIFICATION</scope>
</reference>
<organism evidence="9">
    <name type="scientific">Physcomitrium patens</name>
    <name type="common">Spreading-leaved earth moss</name>
    <name type="synonym">Physcomitrella patens</name>
    <dbReference type="NCBI Taxonomy" id="3218"/>
    <lineage>
        <taxon>Eukaryota</taxon>
        <taxon>Viridiplantae</taxon>
        <taxon>Streptophyta</taxon>
        <taxon>Embryophyta</taxon>
        <taxon>Bryophyta</taxon>
        <taxon>Bryophytina</taxon>
        <taxon>Bryopsida</taxon>
        <taxon>Funariidae</taxon>
        <taxon>Funariales</taxon>
        <taxon>Funariaceae</taxon>
        <taxon>Physcomitrium</taxon>
    </lineage>
</organism>
<protein>
    <recommendedName>
        <fullName evidence="7 8">Tyrosinase copper-binding domain-containing protein</fullName>
    </recommendedName>
</protein>
<dbReference type="RefSeq" id="XP_024361666.1">
    <property type="nucleotide sequence ID" value="XM_024505898.1"/>
</dbReference>
<dbReference type="RefSeq" id="XP_024361665.1">
    <property type="nucleotide sequence ID" value="XM_024505897.2"/>
</dbReference>
<reference evidence="9 11" key="1">
    <citation type="journal article" date="2008" name="Science">
        <title>The Physcomitrella genome reveals evolutionary insights into the conquest of land by plants.</title>
        <authorList>
            <person name="Rensing S."/>
            <person name="Lang D."/>
            <person name="Zimmer A."/>
            <person name="Terry A."/>
            <person name="Salamov A."/>
            <person name="Shapiro H."/>
            <person name="Nishiyama T."/>
            <person name="Perroud P.-F."/>
            <person name="Lindquist E."/>
            <person name="Kamisugi Y."/>
            <person name="Tanahashi T."/>
            <person name="Sakakibara K."/>
            <person name="Fujita T."/>
            <person name="Oishi K."/>
            <person name="Shin-I T."/>
            <person name="Kuroki Y."/>
            <person name="Toyoda A."/>
            <person name="Suzuki Y."/>
            <person name="Hashimoto A."/>
            <person name="Yamaguchi K."/>
            <person name="Sugano A."/>
            <person name="Kohara Y."/>
            <person name="Fujiyama A."/>
            <person name="Anterola A."/>
            <person name="Aoki S."/>
            <person name="Ashton N."/>
            <person name="Barbazuk W.B."/>
            <person name="Barker E."/>
            <person name="Bennetzen J."/>
            <person name="Bezanilla M."/>
            <person name="Blankenship R."/>
            <person name="Cho S.H."/>
            <person name="Dutcher S."/>
            <person name="Estelle M."/>
            <person name="Fawcett J.A."/>
            <person name="Gundlach H."/>
            <person name="Hanada K."/>
            <person name="Heyl A."/>
            <person name="Hicks K.A."/>
            <person name="Hugh J."/>
            <person name="Lohr M."/>
            <person name="Mayer K."/>
            <person name="Melkozernov A."/>
            <person name="Murata T."/>
            <person name="Nelson D."/>
            <person name="Pils B."/>
            <person name="Prigge M."/>
            <person name="Reiss B."/>
            <person name="Renner T."/>
            <person name="Rombauts S."/>
            <person name="Rushton P."/>
            <person name="Sanderfoot A."/>
            <person name="Schween G."/>
            <person name="Shiu S.-H."/>
            <person name="Stueber K."/>
            <person name="Theodoulou F.L."/>
            <person name="Tu H."/>
            <person name="Van de Peer Y."/>
            <person name="Verrier P.J."/>
            <person name="Waters E."/>
            <person name="Wood A."/>
            <person name="Yang L."/>
            <person name="Cove D."/>
            <person name="Cuming A."/>
            <person name="Hasebe M."/>
            <person name="Lucas S."/>
            <person name="Mishler D.B."/>
            <person name="Reski R."/>
            <person name="Grigoriev I."/>
            <person name="Quatrano R.S."/>
            <person name="Boore J.L."/>
        </authorList>
    </citation>
    <scope>NUCLEOTIDE SEQUENCE [LARGE SCALE GENOMIC DNA]</scope>
    <source>
        <strain evidence="10 11">cv. Gransden 2004</strain>
    </source>
</reference>
<dbReference type="KEGG" id="ppp:112275501"/>
<dbReference type="Gene3D" id="1.10.1280.10">
    <property type="entry name" value="Di-copper center containing domain from catechol oxidase"/>
    <property type="match status" value="1"/>
</dbReference>
<dbReference type="PANTHER" id="PTHR11474">
    <property type="entry name" value="TYROSINASE FAMILY MEMBER"/>
    <property type="match status" value="1"/>
</dbReference>
<dbReference type="Pfam" id="PF00264">
    <property type="entry name" value="Tyrosinase"/>
    <property type="match status" value="1"/>
</dbReference>
<keyword evidence="4" id="KW-0560">Oxidoreductase</keyword>
<comment type="cofactor">
    <cofactor evidence="1">
        <name>Cu(2+)</name>
        <dbReference type="ChEBI" id="CHEBI:29036"/>
    </cofactor>
</comment>
<dbReference type="EnsemblPlants" id="Pp3c23_21230V3.6">
    <property type="protein sequence ID" value="PAC:32949228.CDS.1"/>
    <property type="gene ID" value="Pp3c23_21230"/>
</dbReference>
<evidence type="ECO:0000256" key="6">
    <source>
        <dbReference type="SAM" id="SignalP"/>
    </source>
</evidence>
<evidence type="ECO:0000313" key="9">
    <source>
        <dbReference type="EMBL" id="PNR29682.1"/>
    </source>
</evidence>
<dbReference type="AlphaFoldDB" id="A0A2K1IK82"/>
<dbReference type="OrthoDB" id="534509at2759"/>